<sequence length="276" mass="30554">MKRFWKILTTIFVLGLVLVGCGKSSSSSSSSQKQTTVKIGVVGADNRVLQAVAKKVKKEGITIKIVQFSDYNQPNTALRDHDIDLNLFQHQYFLNNWNKTHKADLVSIGQTIIAPLAIYSKKITKISQIRKGDTIALPNDPTNEGRALQLLETAGLIKLNKKVALPTTRDVTENKLDLQLKAVDAAQTASSLPDVAASVVNSGVAHDAKLDPKKAVYTEKVDKQSQPWINVFVANKKDKNNATYKKIVKAYRTKDIADLIEKLYHGSEVPAWTQKF</sequence>
<dbReference type="Pfam" id="PF03180">
    <property type="entry name" value="Lipoprotein_9"/>
    <property type="match status" value="1"/>
</dbReference>
<dbReference type="RefSeq" id="WP_045624917.1">
    <property type="nucleotide sequence ID" value="NZ_BAYM01000085.1"/>
</dbReference>
<evidence type="ECO:0000256" key="2">
    <source>
        <dbReference type="ARBA" id="ARBA00022729"/>
    </source>
</evidence>
<keyword evidence="4" id="KW-0564">Palmitate</keyword>
<gene>
    <name evidence="8" type="ORF">LC0644_1268</name>
</gene>
<dbReference type="EMBL" id="BAYM01000085">
    <property type="protein sequence ID" value="GAN36679.1"/>
    <property type="molecule type" value="Genomic_DNA"/>
</dbReference>
<evidence type="ECO:0000256" key="6">
    <source>
        <dbReference type="PIRNR" id="PIRNR002854"/>
    </source>
</evidence>
<protein>
    <recommendedName>
        <fullName evidence="6">Lipoprotein</fullName>
    </recommendedName>
</protein>
<dbReference type="Proteomes" id="UP000032552">
    <property type="component" value="Unassembled WGS sequence"/>
</dbReference>
<reference evidence="9" key="1">
    <citation type="submission" date="2014-05" db="EMBL/GenBank/DDBJ databases">
        <title>Whole genome sequencing of Lactobacillus casei NRIC0644.</title>
        <authorList>
            <person name="Atarashi H."/>
            <person name="Yoshida Y."/>
            <person name="Fujimura S."/>
            <person name="Tanaka N."/>
            <person name="Shiwa Y."/>
            <person name="Yoshikawa H."/>
            <person name="Okada S."/>
            <person name="Nakagawa J."/>
        </authorList>
    </citation>
    <scope>NUCLEOTIDE SEQUENCE [LARGE SCALE GENOMIC DNA]</scope>
    <source>
        <strain evidence="9">NRIC0644</strain>
    </source>
</reference>
<comment type="caution">
    <text evidence="8">The sequence shown here is derived from an EMBL/GenBank/DDBJ whole genome shotgun (WGS) entry which is preliminary data.</text>
</comment>
<keyword evidence="5 6" id="KW-0449">Lipoprotein</keyword>
<accession>A0A0C9PX41</accession>
<comment type="similarity">
    <text evidence="6">Belongs to the nlpA lipoprotein family.</text>
</comment>
<name>A0A0C9PX41_LACPA</name>
<evidence type="ECO:0000313" key="8">
    <source>
        <dbReference type="EMBL" id="GAN36679.1"/>
    </source>
</evidence>
<keyword evidence="2" id="KW-0732">Signal</keyword>
<dbReference type="PANTHER" id="PTHR30429">
    <property type="entry name" value="D-METHIONINE-BINDING LIPOPROTEIN METQ"/>
    <property type="match status" value="1"/>
</dbReference>
<evidence type="ECO:0000256" key="5">
    <source>
        <dbReference type="ARBA" id="ARBA00023288"/>
    </source>
</evidence>
<evidence type="ECO:0000256" key="3">
    <source>
        <dbReference type="ARBA" id="ARBA00023136"/>
    </source>
</evidence>
<comment type="subcellular location">
    <subcellularLocation>
        <location evidence="1">Membrane</location>
        <topology evidence="1">Lipid-anchor</topology>
    </subcellularLocation>
</comment>
<evidence type="ECO:0000313" key="9">
    <source>
        <dbReference type="Proteomes" id="UP000032552"/>
    </source>
</evidence>
<keyword evidence="3" id="KW-0472">Membrane</keyword>
<dbReference type="GO" id="GO:0016020">
    <property type="term" value="C:membrane"/>
    <property type="evidence" value="ECO:0007669"/>
    <property type="project" value="UniProtKB-SubCell"/>
</dbReference>
<evidence type="ECO:0000256" key="1">
    <source>
        <dbReference type="ARBA" id="ARBA00004635"/>
    </source>
</evidence>
<dbReference type="PIRSF" id="PIRSF002854">
    <property type="entry name" value="MetQ"/>
    <property type="match status" value="1"/>
</dbReference>
<organism evidence="8 9">
    <name type="scientific">Lacticaseibacillus paracasei NRIC 0644</name>
    <dbReference type="NCBI Taxonomy" id="1435038"/>
    <lineage>
        <taxon>Bacteria</taxon>
        <taxon>Bacillati</taxon>
        <taxon>Bacillota</taxon>
        <taxon>Bacilli</taxon>
        <taxon>Lactobacillales</taxon>
        <taxon>Lactobacillaceae</taxon>
        <taxon>Lacticaseibacillus</taxon>
    </lineage>
</organism>
<feature type="lipid moiety-binding region" description="S-diacylglycerol cysteine" evidence="7">
    <location>
        <position position="21"/>
    </location>
</feature>
<dbReference type="AlphaFoldDB" id="A0A0C9PX41"/>
<dbReference type="InterPro" id="IPR004872">
    <property type="entry name" value="Lipoprotein_NlpA"/>
</dbReference>
<dbReference type="PANTHER" id="PTHR30429:SF3">
    <property type="entry name" value="LIPOPROTEIN"/>
    <property type="match status" value="1"/>
</dbReference>
<evidence type="ECO:0000256" key="4">
    <source>
        <dbReference type="ARBA" id="ARBA00023139"/>
    </source>
</evidence>
<proteinExistence type="inferred from homology"/>
<evidence type="ECO:0000256" key="7">
    <source>
        <dbReference type="PIRSR" id="PIRSR002854-1"/>
    </source>
</evidence>
<dbReference type="SUPFAM" id="SSF53850">
    <property type="entry name" value="Periplasmic binding protein-like II"/>
    <property type="match status" value="1"/>
</dbReference>
<dbReference type="Gene3D" id="3.40.190.10">
    <property type="entry name" value="Periplasmic binding protein-like II"/>
    <property type="match status" value="2"/>
</dbReference>
<dbReference type="PROSITE" id="PS51257">
    <property type="entry name" value="PROKAR_LIPOPROTEIN"/>
    <property type="match status" value="1"/>
</dbReference>